<keyword evidence="2" id="KW-1185">Reference proteome</keyword>
<evidence type="ECO:0000313" key="1">
    <source>
        <dbReference type="EMBL" id="CAG7658582.1"/>
    </source>
</evidence>
<organism evidence="1 2">
    <name type="scientific">Allacma fusca</name>
    <dbReference type="NCBI Taxonomy" id="39272"/>
    <lineage>
        <taxon>Eukaryota</taxon>
        <taxon>Metazoa</taxon>
        <taxon>Ecdysozoa</taxon>
        <taxon>Arthropoda</taxon>
        <taxon>Hexapoda</taxon>
        <taxon>Collembola</taxon>
        <taxon>Symphypleona</taxon>
        <taxon>Sminthuridae</taxon>
        <taxon>Allacma</taxon>
    </lineage>
</organism>
<dbReference type="EMBL" id="CAJVCH010005621">
    <property type="protein sequence ID" value="CAG7658582.1"/>
    <property type="molecule type" value="Genomic_DNA"/>
</dbReference>
<protein>
    <submittedName>
        <fullName evidence="1">Uncharacterized protein</fullName>
    </submittedName>
</protein>
<dbReference type="AlphaFoldDB" id="A0A8J2NLR5"/>
<sequence length="89" mass="10023">MQSAERIFCTFQCVACDSLSEVLLVYSYRASEDCRSNSFWPRISWVTDPLIPMDECGSTSVPLRCTARTDREVNRTPLDCISSPGKIPL</sequence>
<proteinExistence type="predicted"/>
<accession>A0A8J2NLR5</accession>
<reference evidence="1" key="1">
    <citation type="submission" date="2021-06" db="EMBL/GenBank/DDBJ databases">
        <authorList>
            <person name="Hodson N. C."/>
            <person name="Mongue J. A."/>
            <person name="Jaron S. K."/>
        </authorList>
    </citation>
    <scope>NUCLEOTIDE SEQUENCE</scope>
</reference>
<evidence type="ECO:0000313" key="2">
    <source>
        <dbReference type="Proteomes" id="UP000708208"/>
    </source>
</evidence>
<gene>
    <name evidence="1" type="ORF">AFUS01_LOCUS1019</name>
</gene>
<comment type="caution">
    <text evidence="1">The sequence shown here is derived from an EMBL/GenBank/DDBJ whole genome shotgun (WGS) entry which is preliminary data.</text>
</comment>
<name>A0A8J2NLR5_9HEXA</name>
<dbReference type="Proteomes" id="UP000708208">
    <property type="component" value="Unassembled WGS sequence"/>
</dbReference>